<name>A0ABN3LN50_9ACTN</name>
<dbReference type="EMBL" id="BAAASR010000007">
    <property type="protein sequence ID" value="GAA2485259.1"/>
    <property type="molecule type" value="Genomic_DNA"/>
</dbReference>
<proteinExistence type="predicted"/>
<sequence length="156" mass="17384">MNRRVKRSVRSAVVLLMAVWLTCMSTTAAQAEVVRQFRDLQVKSWFGWYNATSDSGEVRFKTDSYVVSARIYLSCSGGTYYAFLRHRSREYFGGGSATRDTNEVTCSNGSAAQDWVAGSNSFSPTHGLSAVVQLCVSYNLGTWCSDEVEVFETPRQ</sequence>
<comment type="caution">
    <text evidence="2">The sequence shown here is derived from an EMBL/GenBank/DDBJ whole genome shotgun (WGS) entry which is preliminary data.</text>
</comment>
<reference evidence="2 3" key="1">
    <citation type="journal article" date="2019" name="Int. J. Syst. Evol. Microbiol.">
        <title>The Global Catalogue of Microorganisms (GCM) 10K type strain sequencing project: providing services to taxonomists for standard genome sequencing and annotation.</title>
        <authorList>
            <consortium name="The Broad Institute Genomics Platform"/>
            <consortium name="The Broad Institute Genome Sequencing Center for Infectious Disease"/>
            <person name="Wu L."/>
            <person name="Ma J."/>
        </authorList>
    </citation>
    <scope>NUCLEOTIDE SEQUENCE [LARGE SCALE GENOMIC DNA]</scope>
    <source>
        <strain evidence="2 3">JCM 5062</strain>
    </source>
</reference>
<dbReference type="Proteomes" id="UP001499942">
    <property type="component" value="Unassembled WGS sequence"/>
</dbReference>
<protein>
    <recommendedName>
        <fullName evidence="4">Secreted protein</fullName>
    </recommendedName>
</protein>
<evidence type="ECO:0000313" key="3">
    <source>
        <dbReference type="Proteomes" id="UP001499942"/>
    </source>
</evidence>
<keyword evidence="1" id="KW-0732">Signal</keyword>
<gene>
    <name evidence="2" type="ORF">GCM10010393_15320</name>
</gene>
<organism evidence="2 3">
    <name type="scientific">Streptomyces gobitricini</name>
    <dbReference type="NCBI Taxonomy" id="68211"/>
    <lineage>
        <taxon>Bacteria</taxon>
        <taxon>Bacillati</taxon>
        <taxon>Actinomycetota</taxon>
        <taxon>Actinomycetes</taxon>
        <taxon>Kitasatosporales</taxon>
        <taxon>Streptomycetaceae</taxon>
        <taxon>Streptomyces</taxon>
    </lineage>
</organism>
<evidence type="ECO:0000313" key="2">
    <source>
        <dbReference type="EMBL" id="GAA2485259.1"/>
    </source>
</evidence>
<evidence type="ECO:0008006" key="4">
    <source>
        <dbReference type="Google" id="ProtNLM"/>
    </source>
</evidence>
<keyword evidence="3" id="KW-1185">Reference proteome</keyword>
<accession>A0ABN3LN50</accession>
<evidence type="ECO:0000256" key="1">
    <source>
        <dbReference type="SAM" id="SignalP"/>
    </source>
</evidence>
<feature type="signal peptide" evidence="1">
    <location>
        <begin position="1"/>
        <end position="31"/>
    </location>
</feature>
<feature type="chain" id="PRO_5045037570" description="Secreted protein" evidence="1">
    <location>
        <begin position="32"/>
        <end position="156"/>
    </location>
</feature>